<dbReference type="GO" id="GO:0005737">
    <property type="term" value="C:cytoplasm"/>
    <property type="evidence" value="ECO:0007669"/>
    <property type="project" value="TreeGrafter"/>
</dbReference>
<evidence type="ECO:0000256" key="3">
    <source>
        <dbReference type="ARBA" id="ARBA00022989"/>
    </source>
</evidence>
<evidence type="ECO:0000259" key="7">
    <source>
        <dbReference type="PROSITE" id="PS51380"/>
    </source>
</evidence>
<keyword evidence="2 6" id="KW-0812">Transmembrane</keyword>
<feature type="domain" description="EXS" evidence="7">
    <location>
        <begin position="198"/>
        <end position="400"/>
    </location>
</feature>
<dbReference type="PANTHER" id="PTHR10783:SF46">
    <property type="entry name" value="PROTEIN ERD1 HOMOLOG 2"/>
    <property type="match status" value="1"/>
</dbReference>
<dbReference type="InterPro" id="IPR004342">
    <property type="entry name" value="EXS_C"/>
</dbReference>
<dbReference type="GO" id="GO:0016020">
    <property type="term" value="C:membrane"/>
    <property type="evidence" value="ECO:0007669"/>
    <property type="project" value="UniProtKB-SubCell"/>
</dbReference>
<proteinExistence type="predicted"/>
<feature type="compositionally biased region" description="Gly residues" evidence="5">
    <location>
        <begin position="399"/>
        <end position="417"/>
    </location>
</feature>
<dbReference type="EMBL" id="JAFCMP010000401">
    <property type="protein sequence ID" value="KAG5180365.1"/>
    <property type="molecule type" value="Genomic_DNA"/>
</dbReference>
<evidence type="ECO:0000313" key="8">
    <source>
        <dbReference type="EMBL" id="KAG5180365.1"/>
    </source>
</evidence>
<evidence type="ECO:0000256" key="4">
    <source>
        <dbReference type="ARBA" id="ARBA00023136"/>
    </source>
</evidence>
<protein>
    <submittedName>
        <fullName evidence="8">EXS family-domain-containing protein</fullName>
    </submittedName>
</protein>
<dbReference type="PROSITE" id="PS51380">
    <property type="entry name" value="EXS"/>
    <property type="match status" value="1"/>
</dbReference>
<evidence type="ECO:0000313" key="9">
    <source>
        <dbReference type="Proteomes" id="UP000664859"/>
    </source>
</evidence>
<feature type="transmembrane region" description="Helical" evidence="6">
    <location>
        <begin position="118"/>
        <end position="139"/>
    </location>
</feature>
<comment type="subcellular location">
    <subcellularLocation>
        <location evidence="1">Membrane</location>
        <topology evidence="1">Multi-pass membrane protein</topology>
    </subcellularLocation>
</comment>
<reference evidence="8" key="1">
    <citation type="submission" date="2021-02" db="EMBL/GenBank/DDBJ databases">
        <title>First Annotated Genome of the Yellow-green Alga Tribonema minus.</title>
        <authorList>
            <person name="Mahan K.M."/>
        </authorList>
    </citation>
    <scope>NUCLEOTIDE SEQUENCE</scope>
    <source>
        <strain evidence="8">UTEX B ZZ1240</strain>
    </source>
</reference>
<dbReference type="Pfam" id="PF03124">
    <property type="entry name" value="EXS"/>
    <property type="match status" value="1"/>
</dbReference>
<feature type="transmembrane region" description="Helical" evidence="6">
    <location>
        <begin position="7"/>
        <end position="29"/>
    </location>
</feature>
<evidence type="ECO:0000256" key="2">
    <source>
        <dbReference type="ARBA" id="ARBA00022692"/>
    </source>
</evidence>
<gene>
    <name evidence="8" type="ORF">JKP88DRAFT_166695</name>
</gene>
<sequence>MEELYRLCLRVPIVLIVFGCLCGVVMLALDQLGIDYAYHAKKASKLGECHQAALRLRCRETSETVCVLTVASCASPLPLPADKSRSAALQLVLGSGFLLALLLLCLRIGELAQIMPNVAVGAFAIMVGLMLLVPMQSAMRDGLNFLLSTVGRVLCPSSDVPFVEVLVADALCSLSRVFSDAGLAILVLAATWTSSAPPSQVTRVFVTATLACLPAVLRVRQCAILHFAEPDPARRRLHALNIGKYLSTLPPVLLGALHALAPPALDGVPLATAAAAAAAFNTAYCLAWDVRMDWGLGDLGAKAAGLRPTLLLGAHAPYYAAIAADAALRCAWVRPLAALGYALALTDLTLVLELVEVCRRCMWAVLRLEWEAVQHAPHYHHPAAHHHHHHAQHHRLGAEEGGSSGSGADGEKLAGGV</sequence>
<comment type="caution">
    <text evidence="8">The sequence shown here is derived from an EMBL/GenBank/DDBJ whole genome shotgun (WGS) entry which is preliminary data.</text>
</comment>
<evidence type="ECO:0000256" key="1">
    <source>
        <dbReference type="ARBA" id="ARBA00004141"/>
    </source>
</evidence>
<keyword evidence="4 6" id="KW-0472">Membrane</keyword>
<keyword evidence="3 6" id="KW-1133">Transmembrane helix</keyword>
<keyword evidence="9" id="KW-1185">Reference proteome</keyword>
<organism evidence="8 9">
    <name type="scientific">Tribonema minus</name>
    <dbReference type="NCBI Taxonomy" id="303371"/>
    <lineage>
        <taxon>Eukaryota</taxon>
        <taxon>Sar</taxon>
        <taxon>Stramenopiles</taxon>
        <taxon>Ochrophyta</taxon>
        <taxon>PX clade</taxon>
        <taxon>Xanthophyceae</taxon>
        <taxon>Tribonematales</taxon>
        <taxon>Tribonemataceae</taxon>
        <taxon>Tribonema</taxon>
    </lineage>
</organism>
<accession>A0A835YVP0</accession>
<evidence type="ECO:0000256" key="5">
    <source>
        <dbReference type="SAM" id="MobiDB-lite"/>
    </source>
</evidence>
<dbReference type="PANTHER" id="PTHR10783">
    <property type="entry name" value="XENOTROPIC AND POLYTROPIC RETROVIRUS RECEPTOR 1-RELATED"/>
    <property type="match status" value="1"/>
</dbReference>
<dbReference type="Proteomes" id="UP000664859">
    <property type="component" value="Unassembled WGS sequence"/>
</dbReference>
<feature type="transmembrane region" description="Helical" evidence="6">
    <location>
        <begin position="87"/>
        <end position="106"/>
    </location>
</feature>
<dbReference type="OrthoDB" id="9970435at2759"/>
<feature type="region of interest" description="Disordered" evidence="5">
    <location>
        <begin position="382"/>
        <end position="417"/>
    </location>
</feature>
<feature type="compositionally biased region" description="Basic residues" evidence="5">
    <location>
        <begin position="382"/>
        <end position="395"/>
    </location>
</feature>
<dbReference type="AlphaFoldDB" id="A0A835YVP0"/>
<evidence type="ECO:0000256" key="6">
    <source>
        <dbReference type="SAM" id="Phobius"/>
    </source>
</evidence>
<name>A0A835YVP0_9STRA</name>